<evidence type="ECO:0000313" key="3">
    <source>
        <dbReference type="EMBL" id="POY73219.1"/>
    </source>
</evidence>
<dbReference type="InterPro" id="IPR052373">
    <property type="entry name" value="Gamma-glu_amide_hydrolase"/>
</dbReference>
<accession>A0A2S5B8Y4</accession>
<evidence type="ECO:0000259" key="2">
    <source>
        <dbReference type="PROSITE" id="PS51278"/>
    </source>
</evidence>
<dbReference type="GO" id="GO:0005737">
    <property type="term" value="C:cytoplasm"/>
    <property type="evidence" value="ECO:0007669"/>
    <property type="project" value="TreeGrafter"/>
</dbReference>
<keyword evidence="1" id="KW-0315">Glutamine amidotransferase</keyword>
<dbReference type="PANTHER" id="PTHR43187">
    <property type="entry name" value="GLUTAMINE AMIDOTRANSFERASE DUG3-RELATED"/>
    <property type="match status" value="1"/>
</dbReference>
<dbReference type="SUPFAM" id="SSF56235">
    <property type="entry name" value="N-terminal nucleophile aminohydrolases (Ntn hydrolases)"/>
    <property type="match status" value="1"/>
</dbReference>
<dbReference type="FunFam" id="3.60.20.10:FF:000060">
    <property type="entry name" value="Related to DUG3-probable glutamine amidotransferase"/>
    <property type="match status" value="1"/>
</dbReference>
<dbReference type="Pfam" id="PF13230">
    <property type="entry name" value="GATase_4"/>
    <property type="match status" value="1"/>
</dbReference>
<feature type="non-terminal residue" evidence="3">
    <location>
        <position position="1"/>
    </location>
</feature>
<dbReference type="InterPro" id="IPR017932">
    <property type="entry name" value="GATase_2_dom"/>
</dbReference>
<name>A0A2S5B8Y4_9BASI</name>
<dbReference type="GO" id="GO:0006751">
    <property type="term" value="P:glutathione catabolic process"/>
    <property type="evidence" value="ECO:0007669"/>
    <property type="project" value="TreeGrafter"/>
</dbReference>
<sequence length="374" mass="41379">SSHIRRLPRDLVPSCGDSDVTSYARNYRLLVVKAEQPIQLAQLLTKPAHSIINQASDSRLRLDAGSINADGFGVGWYPTERDDDAGSPGPCVFRSITPAWSNANLHRLADKIKSPLVFAHVRASTTGALSEENTHPWTYGNLIWMHNGCISDFSRIKRRLQAELSDAYFAVPQGNTDSEWAFACFLEQLSRLTDPLQPTIPHAILREAMLNTVQLLTKYTNDVGASDPSLLNFCVSDGSSVVATRYITSATEEAASLFFSTGSTFEEYAPGSFKMNKADKRERIILIASEPLTFERADWVEIPSQSCIVITPRNNLLRFPIRNEFFQASVTSHRRDEFARAKGYRWTTAPVSIPGPNAVPQSTASVATQVVEAL</sequence>
<proteinExistence type="predicted"/>
<dbReference type="InterPro" id="IPR029055">
    <property type="entry name" value="Ntn_hydrolases_N"/>
</dbReference>
<dbReference type="CDD" id="cd01908">
    <property type="entry name" value="YafJ"/>
    <property type="match status" value="1"/>
</dbReference>
<gene>
    <name evidence="3" type="ORF">BMF94_3552</name>
</gene>
<comment type="caution">
    <text evidence="3">The sequence shown here is derived from an EMBL/GenBank/DDBJ whole genome shotgun (WGS) entry which is preliminary data.</text>
</comment>
<dbReference type="PROSITE" id="PS51278">
    <property type="entry name" value="GATASE_TYPE_2"/>
    <property type="match status" value="1"/>
</dbReference>
<keyword evidence="4" id="KW-1185">Reference proteome</keyword>
<dbReference type="STRING" id="741276.A0A2S5B8Y4"/>
<dbReference type="PANTHER" id="PTHR43187:SF1">
    <property type="entry name" value="GLUTAMINE AMIDOTRANSFERASE DUG3-RELATED"/>
    <property type="match status" value="1"/>
</dbReference>
<evidence type="ECO:0000313" key="4">
    <source>
        <dbReference type="Proteomes" id="UP000237144"/>
    </source>
</evidence>
<feature type="domain" description="Glutamine amidotransferase type-2" evidence="2">
    <location>
        <begin position="15"/>
        <end position="279"/>
    </location>
</feature>
<dbReference type="EMBL" id="PJQD01000038">
    <property type="protein sequence ID" value="POY73219.1"/>
    <property type="molecule type" value="Genomic_DNA"/>
</dbReference>
<protein>
    <recommendedName>
        <fullName evidence="2">Glutamine amidotransferase type-2 domain-containing protein</fullName>
    </recommendedName>
</protein>
<evidence type="ECO:0000256" key="1">
    <source>
        <dbReference type="ARBA" id="ARBA00022962"/>
    </source>
</evidence>
<dbReference type="GO" id="GO:0008242">
    <property type="term" value="F:omega peptidase activity"/>
    <property type="evidence" value="ECO:0007669"/>
    <property type="project" value="TreeGrafter"/>
</dbReference>
<dbReference type="GO" id="GO:0061672">
    <property type="term" value="C:glutathione hydrolase complex"/>
    <property type="evidence" value="ECO:0007669"/>
    <property type="project" value="TreeGrafter"/>
</dbReference>
<dbReference type="InterPro" id="IPR026869">
    <property type="entry name" value="EgtC-like"/>
</dbReference>
<dbReference type="Gene3D" id="3.60.20.10">
    <property type="entry name" value="Glutamine Phosphoribosylpyrophosphate, subunit 1, domain 1"/>
    <property type="match status" value="1"/>
</dbReference>
<organism evidence="3 4">
    <name type="scientific">Rhodotorula taiwanensis</name>
    <dbReference type="NCBI Taxonomy" id="741276"/>
    <lineage>
        <taxon>Eukaryota</taxon>
        <taxon>Fungi</taxon>
        <taxon>Dikarya</taxon>
        <taxon>Basidiomycota</taxon>
        <taxon>Pucciniomycotina</taxon>
        <taxon>Microbotryomycetes</taxon>
        <taxon>Sporidiobolales</taxon>
        <taxon>Sporidiobolaceae</taxon>
        <taxon>Rhodotorula</taxon>
    </lineage>
</organism>
<dbReference type="OrthoDB" id="14446at2759"/>
<dbReference type="Proteomes" id="UP000237144">
    <property type="component" value="Unassembled WGS sequence"/>
</dbReference>
<reference evidence="3 4" key="1">
    <citation type="journal article" date="2018" name="Front. Microbiol.">
        <title>Prospects for Fungal Bioremediation of Acidic Radioactive Waste Sites: Characterization and Genome Sequence of Rhodotorula taiwanensis MD1149.</title>
        <authorList>
            <person name="Tkavc R."/>
            <person name="Matrosova V.Y."/>
            <person name="Grichenko O.E."/>
            <person name="Gostincar C."/>
            <person name="Volpe R.P."/>
            <person name="Klimenkova P."/>
            <person name="Gaidamakova E.K."/>
            <person name="Zhou C.E."/>
            <person name="Stewart B.J."/>
            <person name="Lyman M.G."/>
            <person name="Malfatti S.A."/>
            <person name="Rubinfeld B."/>
            <person name="Courtot M."/>
            <person name="Singh J."/>
            <person name="Dalgard C.L."/>
            <person name="Hamilton T."/>
            <person name="Frey K.G."/>
            <person name="Gunde-Cimerman N."/>
            <person name="Dugan L."/>
            <person name="Daly M.J."/>
        </authorList>
    </citation>
    <scope>NUCLEOTIDE SEQUENCE [LARGE SCALE GENOMIC DNA]</scope>
    <source>
        <strain evidence="3 4">MD1149</strain>
    </source>
</reference>
<dbReference type="AlphaFoldDB" id="A0A2S5B8Y4"/>